<proteinExistence type="predicted"/>
<dbReference type="InterPro" id="IPR009057">
    <property type="entry name" value="Homeodomain-like_sf"/>
</dbReference>
<organism evidence="2 3">
    <name type="scientific">Pelotomaculum propionicicum</name>
    <dbReference type="NCBI Taxonomy" id="258475"/>
    <lineage>
        <taxon>Bacteria</taxon>
        <taxon>Bacillati</taxon>
        <taxon>Bacillota</taxon>
        <taxon>Clostridia</taxon>
        <taxon>Eubacteriales</taxon>
        <taxon>Desulfotomaculaceae</taxon>
        <taxon>Pelotomaculum</taxon>
    </lineage>
</organism>
<feature type="domain" description="Mor transcription activator" evidence="1">
    <location>
        <begin position="22"/>
        <end position="95"/>
    </location>
</feature>
<evidence type="ECO:0000259" key="1">
    <source>
        <dbReference type="Pfam" id="PF08765"/>
    </source>
</evidence>
<evidence type="ECO:0000313" key="3">
    <source>
        <dbReference type="Proteomes" id="UP000297597"/>
    </source>
</evidence>
<dbReference type="Proteomes" id="UP000297597">
    <property type="component" value="Unassembled WGS sequence"/>
</dbReference>
<dbReference type="RefSeq" id="WP_192902988.1">
    <property type="nucleotide sequence ID" value="NZ_QFFZ01000058.1"/>
</dbReference>
<accession>A0A4Y7RK05</accession>
<sequence length="109" mass="12725">MSLKEDLLPHLDPNELPDPYPKIAKLIGMENAMALAEYYGGTYLYFRKVDEALRKARDKLIREEFNGYNHKELARRFDLSETWVRNIVGERDNNQMSLFPDMDQQASTG</sequence>
<comment type="caution">
    <text evidence="2">The sequence shown here is derived from an EMBL/GenBank/DDBJ whole genome shotgun (WGS) entry which is preliminary data.</text>
</comment>
<dbReference type="Pfam" id="PF08765">
    <property type="entry name" value="Mor"/>
    <property type="match status" value="1"/>
</dbReference>
<keyword evidence="3" id="KW-1185">Reference proteome</keyword>
<name>A0A4Y7RK05_9FIRM</name>
<dbReference type="PANTHER" id="PTHR37812">
    <property type="entry name" value="MU-LIKE PROPHAGE FLUMU PROTEIN C"/>
    <property type="match status" value="1"/>
</dbReference>
<evidence type="ECO:0000313" key="2">
    <source>
        <dbReference type="EMBL" id="TEB09156.1"/>
    </source>
</evidence>
<dbReference type="PANTHER" id="PTHR37812:SF1">
    <property type="entry name" value="MU-LIKE PROPHAGE FLUMU PROTEIN C"/>
    <property type="match status" value="1"/>
</dbReference>
<protein>
    <recommendedName>
        <fullName evidence="1">Mor transcription activator domain-containing protein</fullName>
    </recommendedName>
</protein>
<dbReference type="InterPro" id="IPR052411">
    <property type="entry name" value="c-mor_Regulatory_Protein"/>
</dbReference>
<gene>
    <name evidence="2" type="ORF">Pmgp_03377</name>
</gene>
<dbReference type="Gene3D" id="1.10.10.60">
    <property type="entry name" value="Homeodomain-like"/>
    <property type="match status" value="1"/>
</dbReference>
<dbReference type="InterPro" id="IPR014875">
    <property type="entry name" value="Mor_transcription_activator"/>
</dbReference>
<dbReference type="EMBL" id="QFFZ01000058">
    <property type="protein sequence ID" value="TEB09156.1"/>
    <property type="molecule type" value="Genomic_DNA"/>
</dbReference>
<dbReference type="SUPFAM" id="SSF46689">
    <property type="entry name" value="Homeodomain-like"/>
    <property type="match status" value="1"/>
</dbReference>
<reference evidence="2 3" key="1">
    <citation type="journal article" date="2018" name="Environ. Microbiol.">
        <title>Novel energy conservation strategies and behaviour of Pelotomaculum schinkii driving syntrophic propionate catabolism.</title>
        <authorList>
            <person name="Hidalgo-Ahumada C.A.P."/>
            <person name="Nobu M.K."/>
            <person name="Narihiro T."/>
            <person name="Tamaki H."/>
            <person name="Liu W.T."/>
            <person name="Kamagata Y."/>
            <person name="Stams A.J.M."/>
            <person name="Imachi H."/>
            <person name="Sousa D.Z."/>
        </authorList>
    </citation>
    <scope>NUCLEOTIDE SEQUENCE [LARGE SCALE GENOMIC DNA]</scope>
    <source>
        <strain evidence="2 3">MGP</strain>
    </source>
</reference>
<dbReference type="AlphaFoldDB" id="A0A4Y7RK05"/>